<gene>
    <name evidence="2" type="ORF">HH215_17790</name>
</gene>
<dbReference type="KEGG" id="cheb:HH215_17790"/>
<feature type="signal peptide" evidence="1">
    <location>
        <begin position="1"/>
        <end position="28"/>
    </location>
</feature>
<feature type="chain" id="PRO_5031249538" evidence="1">
    <location>
        <begin position="29"/>
        <end position="162"/>
    </location>
</feature>
<dbReference type="Pfam" id="PF14270">
    <property type="entry name" value="DUF4358"/>
    <property type="match status" value="1"/>
</dbReference>
<dbReference type="Proteomes" id="UP000502248">
    <property type="component" value="Chromosome"/>
</dbReference>
<organism evidence="2 3">
    <name type="scientific">Cohnella herbarum</name>
    <dbReference type="NCBI Taxonomy" id="2728023"/>
    <lineage>
        <taxon>Bacteria</taxon>
        <taxon>Bacillati</taxon>
        <taxon>Bacillota</taxon>
        <taxon>Bacilli</taxon>
        <taxon>Bacillales</taxon>
        <taxon>Paenibacillaceae</taxon>
        <taxon>Cohnella</taxon>
    </lineage>
</organism>
<proteinExistence type="predicted"/>
<dbReference type="AlphaFoldDB" id="A0A7Z2VRI9"/>
<dbReference type="EMBL" id="CP051680">
    <property type="protein sequence ID" value="QJD88211.1"/>
    <property type="molecule type" value="Genomic_DNA"/>
</dbReference>
<evidence type="ECO:0000256" key="1">
    <source>
        <dbReference type="SAM" id="SignalP"/>
    </source>
</evidence>
<keyword evidence="1" id="KW-0732">Signal</keyword>
<protein>
    <submittedName>
        <fullName evidence="2">DUF4358 domain-containing protein</fullName>
    </submittedName>
</protein>
<dbReference type="InterPro" id="IPR025648">
    <property type="entry name" value="DUF4358"/>
</dbReference>
<dbReference type="PROSITE" id="PS51257">
    <property type="entry name" value="PROKAR_LIPOPROTEIN"/>
    <property type="match status" value="1"/>
</dbReference>
<keyword evidence="3" id="KW-1185">Reference proteome</keyword>
<evidence type="ECO:0000313" key="2">
    <source>
        <dbReference type="EMBL" id="QJD88211.1"/>
    </source>
</evidence>
<reference evidence="2 3" key="1">
    <citation type="submission" date="2020-04" db="EMBL/GenBank/DDBJ databases">
        <title>Genome sequencing of novel species.</title>
        <authorList>
            <person name="Heo J."/>
            <person name="Kim S.-J."/>
            <person name="Kim J.-S."/>
            <person name="Hong S.-B."/>
            <person name="Kwon S.-W."/>
        </authorList>
    </citation>
    <scope>NUCLEOTIDE SEQUENCE [LARGE SCALE GENOMIC DNA]</scope>
    <source>
        <strain evidence="2 3">MFER-1</strain>
    </source>
</reference>
<name>A0A7Z2VRI9_9BACL</name>
<accession>A0A7Z2VRI9</accession>
<evidence type="ECO:0000313" key="3">
    <source>
        <dbReference type="Proteomes" id="UP000502248"/>
    </source>
</evidence>
<sequence>MMKRTFVLIITVVLSLALSACSSNDNQAAIESKVPPKAMADQMLQQIEQPKLMELESGLVEQLYRLDPALLEAYSIRTPLMNVKTNEIAIIKVKNAKDVAKVEMAIKQRAADVQKHFETYLPDQYEIAQNYKLVTKGNYVFFVISDKADDFVKAFESFFGSK</sequence>